<organism evidence="1">
    <name type="scientific">bioreactor metagenome</name>
    <dbReference type="NCBI Taxonomy" id="1076179"/>
    <lineage>
        <taxon>unclassified sequences</taxon>
        <taxon>metagenomes</taxon>
        <taxon>ecological metagenomes</taxon>
    </lineage>
</organism>
<protein>
    <submittedName>
        <fullName evidence="1">Uncharacterized protein</fullName>
    </submittedName>
</protein>
<proteinExistence type="predicted"/>
<sequence>MFVLNISRMDVPCNVGQELQLLLAGHVHCLAALKKRQRQDEGSPSILPLPKINSLNAGAQIVRN</sequence>
<comment type="caution">
    <text evidence="1">The sequence shown here is derived from an EMBL/GenBank/DDBJ whole genome shotgun (WGS) entry which is preliminary data.</text>
</comment>
<evidence type="ECO:0000313" key="1">
    <source>
        <dbReference type="EMBL" id="MPL87692.1"/>
    </source>
</evidence>
<name>A0A644VAD3_9ZZZZ</name>
<reference evidence="1" key="1">
    <citation type="submission" date="2019-08" db="EMBL/GenBank/DDBJ databases">
        <authorList>
            <person name="Kucharzyk K."/>
            <person name="Murdoch R.W."/>
            <person name="Higgins S."/>
            <person name="Loffler F."/>
        </authorList>
    </citation>
    <scope>NUCLEOTIDE SEQUENCE</scope>
</reference>
<dbReference type="AlphaFoldDB" id="A0A644VAD3"/>
<accession>A0A644VAD3</accession>
<gene>
    <name evidence="1" type="ORF">SDC9_33699</name>
</gene>
<dbReference type="EMBL" id="VSSQ01000243">
    <property type="protein sequence ID" value="MPL87692.1"/>
    <property type="molecule type" value="Genomic_DNA"/>
</dbReference>